<dbReference type="Pfam" id="PF07508">
    <property type="entry name" value="Recombinase"/>
    <property type="match status" value="1"/>
</dbReference>
<dbReference type="PANTHER" id="PTHR30461:SF2">
    <property type="entry name" value="SERINE RECOMBINASE PINE-RELATED"/>
    <property type="match status" value="1"/>
</dbReference>
<proteinExistence type="predicted"/>
<accession>G9WYW2</accession>
<keyword evidence="1" id="KW-0238">DNA-binding</keyword>
<dbReference type="InterPro" id="IPR011109">
    <property type="entry name" value="DNA_bind_recombinase_dom"/>
</dbReference>
<feature type="coiled-coil region" evidence="3">
    <location>
        <begin position="246"/>
        <end position="273"/>
    </location>
</feature>
<evidence type="ECO:0000256" key="2">
    <source>
        <dbReference type="ARBA" id="ARBA00023172"/>
    </source>
</evidence>
<reference evidence="5 6" key="1">
    <citation type="submission" date="2011-08" db="EMBL/GenBank/DDBJ databases">
        <title>The Genome Sequence of Eubacteriaceae bacterium ACC19a.</title>
        <authorList>
            <consortium name="The Broad Institute Genome Sequencing Platform"/>
            <person name="Earl A."/>
            <person name="Ward D."/>
            <person name="Feldgarden M."/>
            <person name="Gevers D."/>
            <person name="Sizova M."/>
            <person name="Hazen A."/>
            <person name="Epstein S."/>
            <person name="Young S.K."/>
            <person name="Zeng Q."/>
            <person name="Gargeya S."/>
            <person name="Fitzgerald M."/>
            <person name="Haas B."/>
            <person name="Abouelleil A."/>
            <person name="Alvarado L."/>
            <person name="Arachchi H.M."/>
            <person name="Berlin A."/>
            <person name="Brown A."/>
            <person name="Chapman S.B."/>
            <person name="Chen Z."/>
            <person name="Dunbar C."/>
            <person name="Freedman E."/>
            <person name="Gearin G."/>
            <person name="Gellesch M."/>
            <person name="Goldberg J."/>
            <person name="Griggs A."/>
            <person name="Gujja S."/>
            <person name="Heiman D."/>
            <person name="Howarth C."/>
            <person name="Larson L."/>
            <person name="Lui A."/>
            <person name="MacDonald P.J.P."/>
            <person name="Montmayeur A."/>
            <person name="Murphy C."/>
            <person name="Neiman D."/>
            <person name="Pearson M."/>
            <person name="Priest M."/>
            <person name="Roberts A."/>
            <person name="Saif S."/>
            <person name="Shea T."/>
            <person name="Shenoy N."/>
            <person name="Sisk P."/>
            <person name="Stolte C."/>
            <person name="Sykes S."/>
            <person name="Wortman J."/>
            <person name="Nusbaum C."/>
            <person name="Birren B."/>
        </authorList>
    </citation>
    <scope>NUCLEOTIDE SEQUENCE [LARGE SCALE GENOMIC DNA]</scope>
    <source>
        <strain evidence="5 6">ACC19a</strain>
    </source>
</reference>
<dbReference type="InterPro" id="IPR025827">
    <property type="entry name" value="Zn_ribbon_recom_dom"/>
</dbReference>
<feature type="coiled-coil region" evidence="3">
    <location>
        <begin position="330"/>
        <end position="357"/>
    </location>
</feature>
<dbReference type="GO" id="GO:0003677">
    <property type="term" value="F:DNA binding"/>
    <property type="evidence" value="ECO:0007669"/>
    <property type="project" value="UniProtKB-KW"/>
</dbReference>
<dbReference type="InterPro" id="IPR050639">
    <property type="entry name" value="SSR_resolvase"/>
</dbReference>
<dbReference type="Proteomes" id="UP000006437">
    <property type="component" value="Unassembled WGS sequence"/>
</dbReference>
<dbReference type="AlphaFoldDB" id="G9WYW2"/>
<sequence length="392" mass="47032">MKQQDRGTAKNKKLNEENRYNWNKATLTRILKRQEYCGDVVNFKTEKHYKDKRNHYVDKDKWQIIPDVHEPIIDRSTYENVQRILKNAPVKRPNGDGEIHPLSGLMYCKDCGTKMHIRTIHKNNKVQHVTYCSEYAKGKSKHPKCHSPHRIDVDDVMENLTEVLRKIAQYSLANKEEFEALVKSSLAKEQTEEIKKQKKRIPQITDRMEQIERVMNKLYEDNALGNIERERYELLSRKYAEEYYTLKAEQEKIEEHLSEFENANQRAKNFIRLAESYSDFEELTSTAINEFISKIVVHERDVKRAKYAVQRIEVYFNYIGKFENELTKDIEPTEQEMIQMREEIEEAKKEKSRAYHRAYSKEYRAKNIEKFREYERIKAREYRARKKLQATT</sequence>
<comment type="caution">
    <text evidence="5">The sequence shown here is derived from an EMBL/GenBank/DDBJ whole genome shotgun (WGS) entry which is preliminary data.</text>
</comment>
<gene>
    <name evidence="5" type="ORF">HMPREF9629_01363</name>
</gene>
<dbReference type="EMBL" id="AFZE01000004">
    <property type="protein sequence ID" value="EHL16294.1"/>
    <property type="molecule type" value="Genomic_DNA"/>
</dbReference>
<dbReference type="PROSITE" id="PS51737">
    <property type="entry name" value="RECOMBINASE_DNA_BIND"/>
    <property type="match status" value="1"/>
</dbReference>
<dbReference type="PATRIC" id="fig|796937.3.peg.557"/>
<protein>
    <recommendedName>
        <fullName evidence="4">Recombinase domain-containing protein</fullName>
    </recommendedName>
</protein>
<dbReference type="InterPro" id="IPR038109">
    <property type="entry name" value="DNA_bind_recomb_sf"/>
</dbReference>
<dbReference type="BioCyc" id="EBAC796937-HMP:GMGH-1368-MONOMER"/>
<keyword evidence="3" id="KW-0175">Coiled coil</keyword>
<evidence type="ECO:0000256" key="3">
    <source>
        <dbReference type="SAM" id="Coils"/>
    </source>
</evidence>
<dbReference type="InterPro" id="IPR025378">
    <property type="entry name" value="DUF4368"/>
</dbReference>
<dbReference type="Gene3D" id="3.90.1750.20">
    <property type="entry name" value="Putative Large Serine Recombinase, Chain B, Domain 2"/>
    <property type="match status" value="1"/>
</dbReference>
<dbReference type="GO" id="GO:0000150">
    <property type="term" value="F:DNA strand exchange activity"/>
    <property type="evidence" value="ECO:0007669"/>
    <property type="project" value="InterPro"/>
</dbReference>
<evidence type="ECO:0000256" key="1">
    <source>
        <dbReference type="ARBA" id="ARBA00023125"/>
    </source>
</evidence>
<dbReference type="HOGENOM" id="CLU_010686_18_2_9"/>
<organism evidence="5 6">
    <name type="scientific">Peptoanaerobacter stomatis</name>
    <dbReference type="NCBI Taxonomy" id="796937"/>
    <lineage>
        <taxon>Bacteria</taxon>
        <taxon>Bacillati</taxon>
        <taxon>Bacillota</taxon>
        <taxon>Clostridia</taxon>
        <taxon>Peptostreptococcales</taxon>
        <taxon>Filifactoraceae</taxon>
        <taxon>Peptoanaerobacter</taxon>
    </lineage>
</organism>
<dbReference type="Pfam" id="PF14287">
    <property type="entry name" value="DUF4368"/>
    <property type="match status" value="1"/>
</dbReference>
<feature type="coiled-coil region" evidence="3">
    <location>
        <begin position="187"/>
        <end position="214"/>
    </location>
</feature>
<feature type="domain" description="Recombinase" evidence="4">
    <location>
        <begin position="1"/>
        <end position="91"/>
    </location>
</feature>
<keyword evidence="2" id="KW-0233">DNA recombination</keyword>
<dbReference type="Pfam" id="PF13408">
    <property type="entry name" value="Zn_ribbon_recom"/>
    <property type="match status" value="1"/>
</dbReference>
<evidence type="ECO:0000259" key="4">
    <source>
        <dbReference type="PROSITE" id="PS51737"/>
    </source>
</evidence>
<evidence type="ECO:0000313" key="5">
    <source>
        <dbReference type="EMBL" id="EHL16294.1"/>
    </source>
</evidence>
<dbReference type="PANTHER" id="PTHR30461">
    <property type="entry name" value="DNA-INVERTASE FROM LAMBDOID PROPHAGE"/>
    <property type="match status" value="1"/>
</dbReference>
<evidence type="ECO:0000313" key="6">
    <source>
        <dbReference type="Proteomes" id="UP000006437"/>
    </source>
</evidence>
<name>G9WYW2_9FIRM</name>